<proteinExistence type="predicted"/>
<dbReference type="EMBL" id="MU004202">
    <property type="protein sequence ID" value="KAF2488670.1"/>
    <property type="molecule type" value="Genomic_DNA"/>
</dbReference>
<organism evidence="1 2">
    <name type="scientific">Lophium mytilinum</name>
    <dbReference type="NCBI Taxonomy" id="390894"/>
    <lineage>
        <taxon>Eukaryota</taxon>
        <taxon>Fungi</taxon>
        <taxon>Dikarya</taxon>
        <taxon>Ascomycota</taxon>
        <taxon>Pezizomycotina</taxon>
        <taxon>Dothideomycetes</taxon>
        <taxon>Pleosporomycetidae</taxon>
        <taxon>Mytilinidiales</taxon>
        <taxon>Mytilinidiaceae</taxon>
        <taxon>Lophium</taxon>
    </lineage>
</organism>
<evidence type="ECO:0000313" key="2">
    <source>
        <dbReference type="Proteomes" id="UP000799750"/>
    </source>
</evidence>
<evidence type="ECO:0000313" key="1">
    <source>
        <dbReference type="EMBL" id="KAF2488670.1"/>
    </source>
</evidence>
<dbReference type="Proteomes" id="UP000799750">
    <property type="component" value="Unassembled WGS sequence"/>
</dbReference>
<sequence>MVPSLRPSALRIISRFPISLRYARHAQPITASRPMTRPRLCYQPWIQPSRGARRGCWQDMGSRAPFCTSGRQHIAEPNHAPQAVLRRCPFLVLLLCPGGVVRRREVWLRDRPWLQRLRDTSRGSCEGKNARESRAARRPSVLLGGLKSTALTGRWARSRVLWALSAPLISWCSVEVADLFHSTLGSLVVASTTPRRC</sequence>
<reference evidence="1" key="1">
    <citation type="journal article" date="2020" name="Stud. Mycol.">
        <title>101 Dothideomycetes genomes: a test case for predicting lifestyles and emergence of pathogens.</title>
        <authorList>
            <person name="Haridas S."/>
            <person name="Albert R."/>
            <person name="Binder M."/>
            <person name="Bloem J."/>
            <person name="Labutti K."/>
            <person name="Salamov A."/>
            <person name="Andreopoulos B."/>
            <person name="Baker S."/>
            <person name="Barry K."/>
            <person name="Bills G."/>
            <person name="Bluhm B."/>
            <person name="Cannon C."/>
            <person name="Castanera R."/>
            <person name="Culley D."/>
            <person name="Daum C."/>
            <person name="Ezra D."/>
            <person name="Gonzalez J."/>
            <person name="Henrissat B."/>
            <person name="Kuo A."/>
            <person name="Liang C."/>
            <person name="Lipzen A."/>
            <person name="Lutzoni F."/>
            <person name="Magnuson J."/>
            <person name="Mondo S."/>
            <person name="Nolan M."/>
            <person name="Ohm R."/>
            <person name="Pangilinan J."/>
            <person name="Park H.-J."/>
            <person name="Ramirez L."/>
            <person name="Alfaro M."/>
            <person name="Sun H."/>
            <person name="Tritt A."/>
            <person name="Yoshinaga Y."/>
            <person name="Zwiers L.-H."/>
            <person name="Turgeon B."/>
            <person name="Goodwin S."/>
            <person name="Spatafora J."/>
            <person name="Crous P."/>
            <person name="Grigoriev I."/>
        </authorList>
    </citation>
    <scope>NUCLEOTIDE SEQUENCE</scope>
    <source>
        <strain evidence="1">CBS 269.34</strain>
    </source>
</reference>
<gene>
    <name evidence="1" type="ORF">BU16DRAFT_545320</name>
</gene>
<keyword evidence="2" id="KW-1185">Reference proteome</keyword>
<accession>A0A6A6Q8G0</accession>
<protein>
    <submittedName>
        <fullName evidence="1">Uncharacterized protein</fullName>
    </submittedName>
</protein>
<dbReference type="AlphaFoldDB" id="A0A6A6Q8G0"/>
<name>A0A6A6Q8G0_9PEZI</name>